<dbReference type="Proteomes" id="UP000521313">
    <property type="component" value="Unassembled WGS sequence"/>
</dbReference>
<organism evidence="1 2">
    <name type="scientific">Faecalicoccus acidiformans</name>
    <dbReference type="NCBI Taxonomy" id="915173"/>
    <lineage>
        <taxon>Bacteria</taxon>
        <taxon>Bacillati</taxon>
        <taxon>Bacillota</taxon>
        <taxon>Erysipelotrichia</taxon>
        <taxon>Erysipelotrichales</taxon>
        <taxon>Erysipelotrichaceae</taxon>
        <taxon>Faecalicoccus</taxon>
    </lineage>
</organism>
<proteinExistence type="predicted"/>
<sequence length="30" mass="3521">MYKIEKKENLEPTVIRMVVQAPFMAKRAKA</sequence>
<evidence type="ECO:0000313" key="2">
    <source>
        <dbReference type="Proteomes" id="UP000521313"/>
    </source>
</evidence>
<evidence type="ECO:0000313" key="1">
    <source>
        <dbReference type="EMBL" id="MBB5184922.1"/>
    </source>
</evidence>
<comment type="caution">
    <text evidence="1">The sequence shown here is derived from an EMBL/GenBank/DDBJ whole genome shotgun (WGS) entry which is preliminary data.</text>
</comment>
<name>A0A7W8D2K9_9FIRM</name>
<accession>A0A7W8D2K9</accession>
<dbReference type="AlphaFoldDB" id="A0A7W8D2K9"/>
<gene>
    <name evidence="1" type="ORF">HNQ43_000969</name>
</gene>
<reference evidence="1 2" key="1">
    <citation type="submission" date="2020-08" db="EMBL/GenBank/DDBJ databases">
        <title>Genomic Encyclopedia of Type Strains, Phase IV (KMG-IV): sequencing the most valuable type-strain genomes for metagenomic binning, comparative biology and taxonomic classification.</title>
        <authorList>
            <person name="Goeker M."/>
        </authorList>
    </citation>
    <scope>NUCLEOTIDE SEQUENCE [LARGE SCALE GENOMIC DNA]</scope>
    <source>
        <strain evidence="1 2">DSM 26963</strain>
    </source>
</reference>
<dbReference type="EMBL" id="JACHHD010000008">
    <property type="protein sequence ID" value="MBB5184922.1"/>
    <property type="molecule type" value="Genomic_DNA"/>
</dbReference>
<protein>
    <submittedName>
        <fullName evidence="1">NAD(P)H-flavin reductase</fullName>
    </submittedName>
</protein>